<protein>
    <submittedName>
        <fullName evidence="5">GntR family transcriptional regulator</fullName>
    </submittedName>
</protein>
<dbReference type="SUPFAM" id="SSF64288">
    <property type="entry name" value="Chorismate lyase-like"/>
    <property type="match status" value="1"/>
</dbReference>
<evidence type="ECO:0000313" key="6">
    <source>
        <dbReference type="Proteomes" id="UP000319769"/>
    </source>
</evidence>
<dbReference type="Gene3D" id="3.40.1410.10">
    <property type="entry name" value="Chorismate lyase-like"/>
    <property type="match status" value="1"/>
</dbReference>
<dbReference type="PANTHER" id="PTHR44846">
    <property type="entry name" value="MANNOSYL-D-GLYCERATE TRANSPORT/METABOLISM SYSTEM REPRESSOR MNGR-RELATED"/>
    <property type="match status" value="1"/>
</dbReference>
<dbReference type="CDD" id="cd07377">
    <property type="entry name" value="WHTH_GntR"/>
    <property type="match status" value="1"/>
</dbReference>
<dbReference type="Pfam" id="PF07702">
    <property type="entry name" value="UTRA"/>
    <property type="match status" value="1"/>
</dbReference>
<dbReference type="InterPro" id="IPR011663">
    <property type="entry name" value="UTRA"/>
</dbReference>
<dbReference type="Gene3D" id="1.10.10.10">
    <property type="entry name" value="Winged helix-like DNA-binding domain superfamily/Winged helix DNA-binding domain"/>
    <property type="match status" value="1"/>
</dbReference>
<dbReference type="InterPro" id="IPR036390">
    <property type="entry name" value="WH_DNA-bd_sf"/>
</dbReference>
<dbReference type="SUPFAM" id="SSF46785">
    <property type="entry name" value="Winged helix' DNA-binding domain"/>
    <property type="match status" value="1"/>
</dbReference>
<sequence length="241" mass="25705">METPRAQRARQAADVLRRQITQGAFADGVLPGERALGERLGASRNAVREALSLLRSEGLITRRQGVGTTVVKPKYGHGLDELAGLAETLDGHGTVTNEVRAASVTRPPAAIAEQLRLPPDAEVVHIERLRRLAGIPLSLDTTYLAADIGRPLLQHDLAGRDLFALIEETTGERLGSAEVDVHAISAGPDTAALLGIPAGAAIFAIDRVTSLADGRPVDAESLHIRADRLTLHATLHRRPVR</sequence>
<comment type="caution">
    <text evidence="5">The sequence shown here is derived from an EMBL/GenBank/DDBJ whole genome shotgun (WGS) entry which is preliminary data.</text>
</comment>
<evidence type="ECO:0000313" key="5">
    <source>
        <dbReference type="EMBL" id="KAA9161598.1"/>
    </source>
</evidence>
<dbReference type="Pfam" id="PF00392">
    <property type="entry name" value="GntR"/>
    <property type="match status" value="1"/>
</dbReference>
<keyword evidence="6" id="KW-1185">Reference proteome</keyword>
<dbReference type="PROSITE" id="PS50949">
    <property type="entry name" value="HTH_GNTR"/>
    <property type="match status" value="1"/>
</dbReference>
<reference evidence="5" key="1">
    <citation type="submission" date="2019-09" db="EMBL/GenBank/DDBJ databases">
        <authorList>
            <person name="Teo W.F.A."/>
            <person name="Duangmal K."/>
        </authorList>
    </citation>
    <scope>NUCLEOTIDE SEQUENCE [LARGE SCALE GENOMIC DNA]</scope>
    <source>
        <strain evidence="5">K81G1</strain>
    </source>
</reference>
<dbReference type="OrthoDB" id="3194402at2"/>
<dbReference type="GO" id="GO:0045892">
    <property type="term" value="P:negative regulation of DNA-templated transcription"/>
    <property type="evidence" value="ECO:0007669"/>
    <property type="project" value="TreeGrafter"/>
</dbReference>
<evidence type="ECO:0000256" key="3">
    <source>
        <dbReference type="ARBA" id="ARBA00023163"/>
    </source>
</evidence>
<keyword evidence="1" id="KW-0805">Transcription regulation</keyword>
<name>A0A5N0V7Z7_9PSEU</name>
<dbReference type="EMBL" id="VMNW02000016">
    <property type="protein sequence ID" value="KAA9161598.1"/>
    <property type="molecule type" value="Genomic_DNA"/>
</dbReference>
<evidence type="ECO:0000256" key="2">
    <source>
        <dbReference type="ARBA" id="ARBA00023125"/>
    </source>
</evidence>
<accession>A0A5N0V7Z7</accession>
<gene>
    <name evidence="5" type="ORF">FPZ12_013900</name>
</gene>
<dbReference type="InterPro" id="IPR036388">
    <property type="entry name" value="WH-like_DNA-bd_sf"/>
</dbReference>
<evidence type="ECO:0000259" key="4">
    <source>
        <dbReference type="PROSITE" id="PS50949"/>
    </source>
</evidence>
<dbReference type="SMART" id="SM00866">
    <property type="entry name" value="UTRA"/>
    <property type="match status" value="1"/>
</dbReference>
<dbReference type="InterPro" id="IPR028978">
    <property type="entry name" value="Chorismate_lyase_/UTRA_dom_sf"/>
</dbReference>
<dbReference type="InterPro" id="IPR050679">
    <property type="entry name" value="Bact_HTH_transcr_reg"/>
</dbReference>
<dbReference type="PANTHER" id="PTHR44846:SF17">
    <property type="entry name" value="GNTR-FAMILY TRANSCRIPTIONAL REGULATOR"/>
    <property type="match status" value="1"/>
</dbReference>
<evidence type="ECO:0000256" key="1">
    <source>
        <dbReference type="ARBA" id="ARBA00023015"/>
    </source>
</evidence>
<dbReference type="GO" id="GO:0003677">
    <property type="term" value="F:DNA binding"/>
    <property type="evidence" value="ECO:0007669"/>
    <property type="project" value="UniProtKB-KW"/>
</dbReference>
<dbReference type="Proteomes" id="UP000319769">
    <property type="component" value="Unassembled WGS sequence"/>
</dbReference>
<dbReference type="PRINTS" id="PR00035">
    <property type="entry name" value="HTHGNTR"/>
</dbReference>
<keyword evidence="2" id="KW-0238">DNA-binding</keyword>
<organism evidence="5 6">
    <name type="scientific">Amycolatopsis acidicola</name>
    <dbReference type="NCBI Taxonomy" id="2596893"/>
    <lineage>
        <taxon>Bacteria</taxon>
        <taxon>Bacillati</taxon>
        <taxon>Actinomycetota</taxon>
        <taxon>Actinomycetes</taxon>
        <taxon>Pseudonocardiales</taxon>
        <taxon>Pseudonocardiaceae</taxon>
        <taxon>Amycolatopsis</taxon>
    </lineage>
</organism>
<dbReference type="RefSeq" id="WP_144746045.1">
    <property type="nucleotide sequence ID" value="NZ_VMNW02000016.1"/>
</dbReference>
<proteinExistence type="predicted"/>
<dbReference type="AlphaFoldDB" id="A0A5N0V7Z7"/>
<dbReference type="SMART" id="SM00345">
    <property type="entry name" value="HTH_GNTR"/>
    <property type="match status" value="1"/>
</dbReference>
<dbReference type="InterPro" id="IPR000524">
    <property type="entry name" value="Tscrpt_reg_HTH_GntR"/>
</dbReference>
<feature type="domain" description="HTH gntR-type" evidence="4">
    <location>
        <begin position="6"/>
        <end position="73"/>
    </location>
</feature>
<dbReference type="GO" id="GO:0003700">
    <property type="term" value="F:DNA-binding transcription factor activity"/>
    <property type="evidence" value="ECO:0007669"/>
    <property type="project" value="InterPro"/>
</dbReference>
<keyword evidence="3" id="KW-0804">Transcription</keyword>